<feature type="signal peptide" evidence="1">
    <location>
        <begin position="1"/>
        <end position="34"/>
    </location>
</feature>
<evidence type="ECO:0000313" key="2">
    <source>
        <dbReference type="EMBL" id="QQP40149.1"/>
    </source>
</evidence>
<dbReference type="AlphaFoldDB" id="A0A7T8JZH3"/>
<keyword evidence="2" id="KW-0675">Receptor</keyword>
<dbReference type="EMBL" id="CP045898">
    <property type="protein sequence ID" value="QQP40149.1"/>
    <property type="molecule type" value="Genomic_DNA"/>
</dbReference>
<evidence type="ECO:0000256" key="1">
    <source>
        <dbReference type="SAM" id="SignalP"/>
    </source>
</evidence>
<evidence type="ECO:0000313" key="3">
    <source>
        <dbReference type="Proteomes" id="UP000595437"/>
    </source>
</evidence>
<sequence>MSSDMKWTPLSQGRRRSSLFSRILFLLISRLAVTEWLASAVERGITWLASPETTPSVNKITVSIDIAEVLRINDKDYSIT</sequence>
<gene>
    <name evidence="2" type="ORF">FKW44_014102</name>
</gene>
<organism evidence="2 3">
    <name type="scientific">Caligus rogercresseyi</name>
    <name type="common">Sea louse</name>
    <dbReference type="NCBI Taxonomy" id="217165"/>
    <lineage>
        <taxon>Eukaryota</taxon>
        <taxon>Metazoa</taxon>
        <taxon>Ecdysozoa</taxon>
        <taxon>Arthropoda</taxon>
        <taxon>Crustacea</taxon>
        <taxon>Multicrustacea</taxon>
        <taxon>Hexanauplia</taxon>
        <taxon>Copepoda</taxon>
        <taxon>Siphonostomatoida</taxon>
        <taxon>Caligidae</taxon>
        <taxon>Caligus</taxon>
    </lineage>
</organism>
<keyword evidence="1" id="KW-0732">Signal</keyword>
<keyword evidence="3" id="KW-1185">Reference proteome</keyword>
<accession>A0A7T8JZH3</accession>
<protein>
    <submittedName>
        <fullName evidence="2">Gammaaminobutyric acid receptor subunit deltalike</fullName>
    </submittedName>
</protein>
<reference evidence="3" key="1">
    <citation type="submission" date="2021-01" db="EMBL/GenBank/DDBJ databases">
        <title>Caligus Genome Assembly.</title>
        <authorList>
            <person name="Gallardo-Escarate C."/>
        </authorList>
    </citation>
    <scope>NUCLEOTIDE SEQUENCE [LARGE SCALE GENOMIC DNA]</scope>
</reference>
<proteinExistence type="predicted"/>
<feature type="non-terminal residue" evidence="2">
    <location>
        <position position="80"/>
    </location>
</feature>
<feature type="chain" id="PRO_5030540012" evidence="1">
    <location>
        <begin position="35"/>
        <end position="80"/>
    </location>
</feature>
<name>A0A7T8JZH3_CALRO</name>
<dbReference type="Proteomes" id="UP000595437">
    <property type="component" value="Chromosome 9"/>
</dbReference>